<dbReference type="Pfam" id="PF04879">
    <property type="entry name" value="Molybdop_Fe4S4"/>
    <property type="match status" value="1"/>
</dbReference>
<dbReference type="Gene3D" id="2.40.40.20">
    <property type="match status" value="1"/>
</dbReference>
<organism evidence="6 7">
    <name type="scientific">Sphingomonas chungangi</name>
    <dbReference type="NCBI Taxonomy" id="2683589"/>
    <lineage>
        <taxon>Bacteria</taxon>
        <taxon>Pseudomonadati</taxon>
        <taxon>Pseudomonadota</taxon>
        <taxon>Alphaproteobacteria</taxon>
        <taxon>Sphingomonadales</taxon>
        <taxon>Sphingomonadaceae</taxon>
        <taxon>Sphingomonas</taxon>
    </lineage>
</organism>
<dbReference type="InterPro" id="IPR009010">
    <property type="entry name" value="Asp_de-COase-like_dom_sf"/>
</dbReference>
<dbReference type="GO" id="GO:0016491">
    <property type="term" value="F:oxidoreductase activity"/>
    <property type="evidence" value="ECO:0007669"/>
    <property type="project" value="InterPro"/>
</dbReference>
<dbReference type="InterPro" id="IPR050612">
    <property type="entry name" value="Prok_Mopterin_Oxidored"/>
</dbReference>
<dbReference type="SUPFAM" id="SSF50692">
    <property type="entry name" value="ADC-like"/>
    <property type="match status" value="1"/>
</dbReference>
<dbReference type="Pfam" id="PF00384">
    <property type="entry name" value="Molybdopterin"/>
    <property type="match status" value="1"/>
</dbReference>
<reference evidence="6 7" key="1">
    <citation type="submission" date="2020-07" db="EMBL/GenBank/DDBJ databases">
        <authorList>
            <person name="Sun Q."/>
        </authorList>
    </citation>
    <scope>NUCLEOTIDE SEQUENCE [LARGE SCALE GENOMIC DNA]</scope>
    <source>
        <strain evidence="6 7">CGMCC 1.13654</strain>
    </source>
</reference>
<comment type="caution">
    <text evidence="6">The sequence shown here is derived from an EMBL/GenBank/DDBJ whole genome shotgun (WGS) entry which is preliminary data.</text>
</comment>
<comment type="similarity">
    <text evidence="1">Belongs to the prokaryotic molybdopterin-containing oxidoreductase family.</text>
</comment>
<dbReference type="SMART" id="SM00926">
    <property type="entry name" value="Molybdop_Fe4S4"/>
    <property type="match status" value="1"/>
</dbReference>
<evidence type="ECO:0000256" key="1">
    <source>
        <dbReference type="ARBA" id="ARBA00010312"/>
    </source>
</evidence>
<dbReference type="Pfam" id="PF01568">
    <property type="entry name" value="Molydop_binding"/>
    <property type="match status" value="1"/>
</dbReference>
<dbReference type="GO" id="GO:0051536">
    <property type="term" value="F:iron-sulfur cluster binding"/>
    <property type="evidence" value="ECO:0007669"/>
    <property type="project" value="UniProtKB-KW"/>
</dbReference>
<dbReference type="PANTHER" id="PTHR43742">
    <property type="entry name" value="TRIMETHYLAMINE-N-OXIDE REDUCTASE"/>
    <property type="match status" value="1"/>
</dbReference>
<accession>A0A838L471</accession>
<evidence type="ECO:0000256" key="3">
    <source>
        <dbReference type="ARBA" id="ARBA00023004"/>
    </source>
</evidence>
<dbReference type="Gene3D" id="2.20.25.90">
    <property type="entry name" value="ADC-like domains"/>
    <property type="match status" value="1"/>
</dbReference>
<gene>
    <name evidence="6" type="ORF">HZF05_06950</name>
</gene>
<evidence type="ECO:0000256" key="4">
    <source>
        <dbReference type="ARBA" id="ARBA00023014"/>
    </source>
</evidence>
<evidence type="ECO:0000313" key="6">
    <source>
        <dbReference type="EMBL" id="MBA2933837.1"/>
    </source>
</evidence>
<dbReference type="InterPro" id="IPR006657">
    <property type="entry name" value="MoPterin_dinucl-bd_dom"/>
</dbReference>
<dbReference type="PANTHER" id="PTHR43742:SF6">
    <property type="entry name" value="OXIDOREDUCTASE YYAE-RELATED"/>
    <property type="match status" value="1"/>
</dbReference>
<dbReference type="Gene3D" id="3.40.50.740">
    <property type="match status" value="1"/>
</dbReference>
<dbReference type="GO" id="GO:0046872">
    <property type="term" value="F:metal ion binding"/>
    <property type="evidence" value="ECO:0007669"/>
    <property type="project" value="UniProtKB-KW"/>
</dbReference>
<dbReference type="Proteomes" id="UP000570166">
    <property type="component" value="Unassembled WGS sequence"/>
</dbReference>
<feature type="domain" description="4Fe-4S Mo/W bis-MGD-type" evidence="5">
    <location>
        <begin position="1"/>
        <end position="57"/>
    </location>
</feature>
<dbReference type="SUPFAM" id="SSF53706">
    <property type="entry name" value="Formate dehydrogenase/DMSO reductase, domains 1-3"/>
    <property type="match status" value="1"/>
</dbReference>
<protein>
    <submittedName>
        <fullName evidence="6">Molybdopterin-dependent oxidoreductase</fullName>
    </submittedName>
</protein>
<dbReference type="GO" id="GO:0043546">
    <property type="term" value="F:molybdopterin cofactor binding"/>
    <property type="evidence" value="ECO:0007669"/>
    <property type="project" value="InterPro"/>
</dbReference>
<dbReference type="PROSITE" id="PS51669">
    <property type="entry name" value="4FE4S_MOW_BIS_MGD"/>
    <property type="match status" value="1"/>
</dbReference>
<dbReference type="Gene3D" id="3.40.228.10">
    <property type="entry name" value="Dimethylsulfoxide Reductase, domain 2"/>
    <property type="match status" value="1"/>
</dbReference>
<sequence>MEQRYSYCRNCAANCGMVFEVEDNRIVSARSDRANIVSEGYVCIKGTMAVDLHKGAEDRLTHCLKRAEDGSYHPIDKYQAVDEIAAKLRAILDRHGPRALGSFFGTTSYSDCVGKPFLKSLMNELGAPATFSSMTVDQSSKWVTAARLGHWACGKPLYTQTDVILLAGLNPLVSHSGYPNTPIPGINIHHHFKEAKKRGIKFIVIDPRRTEAAPYADIFIQPKPGYDAAIFAALLREIFRHGWEDRAFADRYTVNLDALRASVEPFTAERVAKAAGVGAEQIIAAAELLGTARKPGTGTGTGLNMAAFSNTAEHLCEAMTALIGGYLRAGDSIPNPGILVPRSEVELIYPPHRSWEKEPKCASDPRFGKLMGEFPASIFPDEVLHGGDKAVRALFVTGSNPAMTLGEPEVTLAALRELELLVTFDPRPDSETARLSHYVIAPTLMFERSEVTTFTEWLFHFPFVQYAQQIVEPPPQTMGEDEFFWLLAKRLGVQLELKNIPFGADIAMLPPGLKIDMETMPSRDSLIAWLVSSSPVSFEELKRSPHGVVRTIEKTIRAPEQDDGNRLDLCPSDVVEEIAAVDAFVAGEGRPARAFLLTSRRIVESFNSSFQGNVLTRRRHGTNRLNMHPDDMAMLRIGAEEGVCIESDDGAIIGYVRPDATMKPGVVSMAHCWGTVTRADPLGLRGGHTGSLVSLHKQVQSINRMPRQSGIPVDIAPLGLTLWEARAREEMDA</sequence>
<proteinExistence type="inferred from homology"/>
<dbReference type="EMBL" id="JACEIB010000003">
    <property type="protein sequence ID" value="MBA2933837.1"/>
    <property type="molecule type" value="Genomic_DNA"/>
</dbReference>
<evidence type="ECO:0000313" key="7">
    <source>
        <dbReference type="Proteomes" id="UP000570166"/>
    </source>
</evidence>
<keyword evidence="7" id="KW-1185">Reference proteome</keyword>
<name>A0A838L471_9SPHN</name>
<dbReference type="AlphaFoldDB" id="A0A838L471"/>
<dbReference type="InterPro" id="IPR006656">
    <property type="entry name" value="Mopterin_OxRdtase"/>
</dbReference>
<dbReference type="InterPro" id="IPR006963">
    <property type="entry name" value="Mopterin_OxRdtase_4Fe-4S_dom"/>
</dbReference>
<dbReference type="CDD" id="cd02775">
    <property type="entry name" value="MopB_CT"/>
    <property type="match status" value="1"/>
</dbReference>
<evidence type="ECO:0000259" key="5">
    <source>
        <dbReference type="PROSITE" id="PS51669"/>
    </source>
</evidence>
<evidence type="ECO:0000256" key="2">
    <source>
        <dbReference type="ARBA" id="ARBA00022723"/>
    </source>
</evidence>
<dbReference type="RefSeq" id="WP_160363631.1">
    <property type="nucleotide sequence ID" value="NZ_JACEIB010000003.1"/>
</dbReference>
<keyword evidence="2" id="KW-0479">Metal-binding</keyword>
<keyword evidence="3" id="KW-0408">Iron</keyword>
<keyword evidence="4" id="KW-0411">Iron-sulfur</keyword>